<gene>
    <name evidence="2" type="ORF">Tsubulata_048365</name>
</gene>
<accession>A0A9Q0FZS9</accession>
<evidence type="ECO:0008006" key="4">
    <source>
        <dbReference type="Google" id="ProtNLM"/>
    </source>
</evidence>
<feature type="compositionally biased region" description="Basic and acidic residues" evidence="1">
    <location>
        <begin position="236"/>
        <end position="245"/>
    </location>
</feature>
<sequence length="258" mass="28747">MDSVIAQNLPTWRQEPERGVVVTSDEEEEILELEEVKEELIAQNKLCLLARVLGTKHYFEKRLVVLKEITGAEVFSQVEVEDVPIWIQMSNIPLHQRSQKNVMSIASKVGSFLRFDEKGEQGWGKLIKPFILKAAVKRDVSIEDQAGVARRVLQVDGGNEQLEVSQVKDKLPLDLEKLLTLNVETHDPQTNKNQVSSEAEDTCAGVLRATHNPKKQVMPSFSMGTLLSGMPKSKPKQGDSQEGNHKAGAMDGSQLRPT</sequence>
<keyword evidence="3" id="KW-1185">Reference proteome</keyword>
<dbReference type="Proteomes" id="UP001141552">
    <property type="component" value="Unassembled WGS sequence"/>
</dbReference>
<comment type="caution">
    <text evidence="2">The sequence shown here is derived from an EMBL/GenBank/DDBJ whole genome shotgun (WGS) entry which is preliminary data.</text>
</comment>
<organism evidence="2 3">
    <name type="scientific">Turnera subulata</name>
    <dbReference type="NCBI Taxonomy" id="218843"/>
    <lineage>
        <taxon>Eukaryota</taxon>
        <taxon>Viridiplantae</taxon>
        <taxon>Streptophyta</taxon>
        <taxon>Embryophyta</taxon>
        <taxon>Tracheophyta</taxon>
        <taxon>Spermatophyta</taxon>
        <taxon>Magnoliopsida</taxon>
        <taxon>eudicotyledons</taxon>
        <taxon>Gunneridae</taxon>
        <taxon>Pentapetalae</taxon>
        <taxon>rosids</taxon>
        <taxon>fabids</taxon>
        <taxon>Malpighiales</taxon>
        <taxon>Passifloraceae</taxon>
        <taxon>Turnera</taxon>
    </lineage>
</organism>
<evidence type="ECO:0000313" key="2">
    <source>
        <dbReference type="EMBL" id="KAJ4840948.1"/>
    </source>
</evidence>
<feature type="region of interest" description="Disordered" evidence="1">
    <location>
        <begin position="216"/>
        <end position="258"/>
    </location>
</feature>
<reference evidence="2" key="1">
    <citation type="submission" date="2022-02" db="EMBL/GenBank/DDBJ databases">
        <authorList>
            <person name="Henning P.M."/>
            <person name="McCubbin A.G."/>
            <person name="Shore J.S."/>
        </authorList>
    </citation>
    <scope>NUCLEOTIDE SEQUENCE</scope>
    <source>
        <strain evidence="2">F60SS</strain>
        <tissue evidence="2">Leaves</tissue>
    </source>
</reference>
<proteinExistence type="predicted"/>
<evidence type="ECO:0000313" key="3">
    <source>
        <dbReference type="Proteomes" id="UP001141552"/>
    </source>
</evidence>
<protein>
    <recommendedName>
        <fullName evidence="4">DUF4283 domain-containing protein</fullName>
    </recommendedName>
</protein>
<dbReference type="OrthoDB" id="1939268at2759"/>
<dbReference type="EMBL" id="JAKUCV010002915">
    <property type="protein sequence ID" value="KAJ4840948.1"/>
    <property type="molecule type" value="Genomic_DNA"/>
</dbReference>
<reference evidence="2" key="2">
    <citation type="journal article" date="2023" name="Plants (Basel)">
        <title>Annotation of the Turnera subulata (Passifloraceae) Draft Genome Reveals the S-Locus Evolved after the Divergence of Turneroideae from Passifloroideae in a Stepwise Manner.</title>
        <authorList>
            <person name="Henning P.M."/>
            <person name="Roalson E.H."/>
            <person name="Mir W."/>
            <person name="McCubbin A.G."/>
            <person name="Shore J.S."/>
        </authorList>
    </citation>
    <scope>NUCLEOTIDE SEQUENCE</scope>
    <source>
        <strain evidence="2">F60SS</strain>
    </source>
</reference>
<dbReference type="AlphaFoldDB" id="A0A9Q0FZS9"/>
<evidence type="ECO:0000256" key="1">
    <source>
        <dbReference type="SAM" id="MobiDB-lite"/>
    </source>
</evidence>
<name>A0A9Q0FZS9_9ROSI</name>